<organism evidence="1 2">
    <name type="scientific">Mucilaginibacter ginsenosidivorax</name>
    <dbReference type="NCBI Taxonomy" id="862126"/>
    <lineage>
        <taxon>Bacteria</taxon>
        <taxon>Pseudomonadati</taxon>
        <taxon>Bacteroidota</taxon>
        <taxon>Sphingobacteriia</taxon>
        <taxon>Sphingobacteriales</taxon>
        <taxon>Sphingobacteriaceae</taxon>
        <taxon>Mucilaginibacter</taxon>
    </lineage>
</organism>
<name>A0A5B8W8X6_9SPHI</name>
<dbReference type="RefSeq" id="WP_147060614.1">
    <property type="nucleotide sequence ID" value="NZ_CP042437.1"/>
</dbReference>
<reference evidence="1 2" key="1">
    <citation type="journal article" date="2013" name="J. Microbiol.">
        <title>Mucilaginibacter ginsenosidivorax sp. nov., with ginsenoside converting activity isolated from sediment.</title>
        <authorList>
            <person name="Kim J.K."/>
            <person name="Choi T.E."/>
            <person name="Liu Q.M."/>
            <person name="Park H.Y."/>
            <person name="Yi T.H."/>
            <person name="Yoon M.H."/>
            <person name="Kim S.C."/>
            <person name="Im W.T."/>
        </authorList>
    </citation>
    <scope>NUCLEOTIDE SEQUENCE [LARGE SCALE GENOMIC DNA]</scope>
    <source>
        <strain evidence="1 2">KHI28</strain>
    </source>
</reference>
<gene>
    <name evidence="1" type="ORF">FSB76_31390</name>
</gene>
<dbReference type="PIRSF" id="PIRSF010372">
    <property type="entry name" value="PaiB"/>
    <property type="match status" value="1"/>
</dbReference>
<accession>A0A5B8W8X6</accession>
<dbReference type="AlphaFoldDB" id="A0A5B8W8X6"/>
<dbReference type="Gene3D" id="2.30.110.10">
    <property type="entry name" value="Electron Transport, Fmn-binding Protein, Chain A"/>
    <property type="match status" value="1"/>
</dbReference>
<dbReference type="PANTHER" id="PTHR35802:SF1">
    <property type="entry name" value="PROTEASE SYNTHASE AND SPORULATION PROTEIN PAI 2"/>
    <property type="match status" value="1"/>
</dbReference>
<proteinExistence type="predicted"/>
<dbReference type="KEGG" id="mgk:FSB76_31390"/>
<evidence type="ECO:0000313" key="1">
    <source>
        <dbReference type="EMBL" id="QEC80243.1"/>
    </source>
</evidence>
<keyword evidence="2" id="KW-1185">Reference proteome</keyword>
<dbReference type="InterPro" id="IPR012349">
    <property type="entry name" value="Split_barrel_FMN-bd"/>
</dbReference>
<dbReference type="Proteomes" id="UP000321362">
    <property type="component" value="Chromosome"/>
</dbReference>
<sequence>MYIPAFNKFPNQQEAINFMQRYSFATIVTADHDVPVATHLPFLIEQRDDKVALLSHFAKANPQALGIINKPVLVIFTEPHAYISPANYEKENNVPTWNYLAVHAYGKASLLAEENETVELLAKMINNYEPGYLQQWNNLPGDYKQKMIKGIVAFEIIVDDLQGKQKLSQNRSALERENIINTLSKSEDSVESEIANYMSKLK</sequence>
<protein>
    <submittedName>
        <fullName evidence="1">FMN-binding negative transcriptional regulator</fullName>
    </submittedName>
</protein>
<dbReference type="Pfam" id="PF04299">
    <property type="entry name" value="FMN_bind_2"/>
    <property type="match status" value="1"/>
</dbReference>
<dbReference type="OrthoDB" id="9794948at2"/>
<evidence type="ECO:0000313" key="2">
    <source>
        <dbReference type="Proteomes" id="UP000321362"/>
    </source>
</evidence>
<dbReference type="PANTHER" id="PTHR35802">
    <property type="entry name" value="PROTEASE SYNTHASE AND SPORULATION PROTEIN PAI 2"/>
    <property type="match status" value="1"/>
</dbReference>
<dbReference type="EMBL" id="CP042437">
    <property type="protein sequence ID" value="QEC80243.1"/>
    <property type="molecule type" value="Genomic_DNA"/>
</dbReference>
<dbReference type="SUPFAM" id="SSF50475">
    <property type="entry name" value="FMN-binding split barrel"/>
    <property type="match status" value="1"/>
</dbReference>
<dbReference type="InterPro" id="IPR007396">
    <property type="entry name" value="TR_PAI2-type"/>
</dbReference>